<sequence>MQNYTQIDVDAPFTVAFQAGGMNWAKYIVALGALKGMTTVLLANIIGQARYFTHIGRTHLAPPILATINKKTGTPVNATIVMSVANSIVALFTSLDVLSNLLSISTLFILSLVAIALLV</sequence>
<evidence type="ECO:0000256" key="4">
    <source>
        <dbReference type="ARBA" id="ARBA00022989"/>
    </source>
</evidence>
<keyword evidence="3 6" id="KW-0812">Transmembrane</keyword>
<comment type="similarity">
    <text evidence="2">Belongs to the amino acid-polyamine-organocation (APC) superfamily. Cationic amino acid transporter (CAT) (TC 2.A.3.3) family.</text>
</comment>
<evidence type="ECO:0000259" key="7">
    <source>
        <dbReference type="Pfam" id="PF00324"/>
    </source>
</evidence>
<gene>
    <name evidence="8" type="ORF">L1049_010680</name>
</gene>
<proteinExistence type="inferred from homology"/>
<dbReference type="PANTHER" id="PTHR43243:SF30">
    <property type="entry name" value="CATIONIC AMINO ACID TRANSPORTER 1-LIKE"/>
    <property type="match status" value="1"/>
</dbReference>
<evidence type="ECO:0000256" key="3">
    <source>
        <dbReference type="ARBA" id="ARBA00022692"/>
    </source>
</evidence>
<feature type="transmembrane region" description="Helical" evidence="6">
    <location>
        <begin position="101"/>
        <end position="118"/>
    </location>
</feature>
<keyword evidence="4 6" id="KW-1133">Transmembrane helix</keyword>
<dbReference type="Gene3D" id="1.20.1740.10">
    <property type="entry name" value="Amino acid/polyamine transporter I"/>
    <property type="match status" value="1"/>
</dbReference>
<evidence type="ECO:0000256" key="6">
    <source>
        <dbReference type="SAM" id="Phobius"/>
    </source>
</evidence>
<dbReference type="Pfam" id="PF00324">
    <property type="entry name" value="AA_permease"/>
    <property type="match status" value="1"/>
</dbReference>
<evidence type="ECO:0000256" key="2">
    <source>
        <dbReference type="ARBA" id="ARBA00008572"/>
    </source>
</evidence>
<dbReference type="GO" id="GO:0015189">
    <property type="term" value="F:L-lysine transmembrane transporter activity"/>
    <property type="evidence" value="ECO:0007669"/>
    <property type="project" value="TreeGrafter"/>
</dbReference>
<evidence type="ECO:0000313" key="9">
    <source>
        <dbReference type="Proteomes" id="UP001415857"/>
    </source>
</evidence>
<dbReference type="Proteomes" id="UP001415857">
    <property type="component" value="Unassembled WGS sequence"/>
</dbReference>
<organism evidence="8 9">
    <name type="scientific">Liquidambar formosana</name>
    <name type="common">Formosan gum</name>
    <dbReference type="NCBI Taxonomy" id="63359"/>
    <lineage>
        <taxon>Eukaryota</taxon>
        <taxon>Viridiplantae</taxon>
        <taxon>Streptophyta</taxon>
        <taxon>Embryophyta</taxon>
        <taxon>Tracheophyta</taxon>
        <taxon>Spermatophyta</taxon>
        <taxon>Magnoliopsida</taxon>
        <taxon>eudicotyledons</taxon>
        <taxon>Gunneridae</taxon>
        <taxon>Pentapetalae</taxon>
        <taxon>Saxifragales</taxon>
        <taxon>Altingiaceae</taxon>
        <taxon>Liquidambar</taxon>
    </lineage>
</organism>
<dbReference type="GO" id="GO:0005886">
    <property type="term" value="C:plasma membrane"/>
    <property type="evidence" value="ECO:0007669"/>
    <property type="project" value="TreeGrafter"/>
</dbReference>
<dbReference type="AlphaFoldDB" id="A0AAP0N9R6"/>
<keyword evidence="5 6" id="KW-0472">Membrane</keyword>
<protein>
    <recommendedName>
        <fullName evidence="7">Amino acid permease/ SLC12A domain-containing protein</fullName>
    </recommendedName>
</protein>
<dbReference type="InterPro" id="IPR004841">
    <property type="entry name" value="AA-permease/SLC12A_dom"/>
</dbReference>
<dbReference type="EMBL" id="JBBPBK010000016">
    <property type="protein sequence ID" value="KAK9268237.1"/>
    <property type="molecule type" value="Genomic_DNA"/>
</dbReference>
<dbReference type="GO" id="GO:0005313">
    <property type="term" value="F:L-glutamate transmembrane transporter activity"/>
    <property type="evidence" value="ECO:0007669"/>
    <property type="project" value="TreeGrafter"/>
</dbReference>
<accession>A0AAP0N9R6</accession>
<evidence type="ECO:0000256" key="5">
    <source>
        <dbReference type="ARBA" id="ARBA00023136"/>
    </source>
</evidence>
<evidence type="ECO:0000256" key="1">
    <source>
        <dbReference type="ARBA" id="ARBA00004141"/>
    </source>
</evidence>
<keyword evidence="9" id="KW-1185">Reference proteome</keyword>
<reference evidence="8 9" key="1">
    <citation type="journal article" date="2024" name="Plant J.">
        <title>Genome sequences and population genomics reveal climatic adaptation and genomic divergence between two closely related sweetgum species.</title>
        <authorList>
            <person name="Xu W.Q."/>
            <person name="Ren C.Q."/>
            <person name="Zhang X.Y."/>
            <person name="Comes H.P."/>
            <person name="Liu X.H."/>
            <person name="Li Y.G."/>
            <person name="Kettle C.J."/>
            <person name="Jalonen R."/>
            <person name="Gaisberger H."/>
            <person name="Ma Y.Z."/>
            <person name="Qiu Y.X."/>
        </authorList>
    </citation>
    <scope>NUCLEOTIDE SEQUENCE [LARGE SCALE GENOMIC DNA]</scope>
    <source>
        <strain evidence="8">Hangzhou</strain>
    </source>
</reference>
<evidence type="ECO:0000313" key="8">
    <source>
        <dbReference type="EMBL" id="KAK9268237.1"/>
    </source>
</evidence>
<comment type="subcellular location">
    <subcellularLocation>
        <location evidence="1">Membrane</location>
        <topology evidence="1">Multi-pass membrane protein</topology>
    </subcellularLocation>
</comment>
<dbReference type="PANTHER" id="PTHR43243">
    <property type="entry name" value="INNER MEMBRANE TRANSPORTER YGJI-RELATED"/>
    <property type="match status" value="1"/>
</dbReference>
<comment type="caution">
    <text evidence="8">The sequence shown here is derived from an EMBL/GenBank/DDBJ whole genome shotgun (WGS) entry which is preliminary data.</text>
</comment>
<feature type="domain" description="Amino acid permease/ SLC12A" evidence="7">
    <location>
        <begin position="10"/>
        <end position="112"/>
    </location>
</feature>
<feature type="transmembrane region" description="Helical" evidence="6">
    <location>
        <begin position="27"/>
        <end position="47"/>
    </location>
</feature>
<name>A0AAP0N9R6_LIQFO</name>